<evidence type="ECO:0000313" key="2">
    <source>
        <dbReference type="EMBL" id="GBF44636.1"/>
    </source>
</evidence>
<name>A0A2P2DJ10_9LEPT</name>
<evidence type="ECO:0000259" key="1">
    <source>
        <dbReference type="SMART" id="SM00954"/>
    </source>
</evidence>
<comment type="caution">
    <text evidence="2">The sequence shown here is derived from an EMBL/GenBank/DDBJ whole genome shotgun (WGS) entry which is preliminary data.</text>
</comment>
<dbReference type="InterPro" id="IPR043519">
    <property type="entry name" value="NT_sf"/>
</dbReference>
<dbReference type="AlphaFoldDB" id="A0A2P2DJ10"/>
<gene>
    <name evidence="2" type="ORF">LPTSP2_39390</name>
</gene>
<dbReference type="Pfam" id="PF04607">
    <property type="entry name" value="RelA_SpoT"/>
    <property type="match status" value="1"/>
</dbReference>
<dbReference type="GO" id="GO:0015969">
    <property type="term" value="P:guanosine tetraphosphate metabolic process"/>
    <property type="evidence" value="ECO:0007669"/>
    <property type="project" value="InterPro"/>
</dbReference>
<proteinExistence type="predicted"/>
<dbReference type="SMART" id="SM00954">
    <property type="entry name" value="RelA_SpoT"/>
    <property type="match status" value="1"/>
</dbReference>
<organism evidence="2 3">
    <name type="scientific">Leptospira ellinghausenii</name>
    <dbReference type="NCBI Taxonomy" id="1917822"/>
    <lineage>
        <taxon>Bacteria</taxon>
        <taxon>Pseudomonadati</taxon>
        <taxon>Spirochaetota</taxon>
        <taxon>Spirochaetia</taxon>
        <taxon>Leptospirales</taxon>
        <taxon>Leptospiraceae</taxon>
        <taxon>Leptospira</taxon>
    </lineage>
</organism>
<sequence length="341" mass="39621">MTWTSSKYSKNQIDKAGEYLKKGLFISPDYEESLEILNNFRTCHGYPINTFNATLRGKLNELNKEYFVSQRLKRIPSIISKLNRISGMRLSRMQDLGGLRAVLKNITEVNKLVKIYRHLPFTHQLINEKDYINNPKESGYKSHHLVYKYCNPRNPAYDGLSLELQIRTKLQHSWATAVETMGTFLDYSLKSSEGPSEWLEYFSLVSSAFSAIEKTPVIEKHSKIKIDTLQKEVRKETQRLNVIQKLNSYKIAINSISSEAKKGKYYLVILRPSENIVSIKRYSQSELDIANDDYIKEERMITPENLRQVVLVSSSSLSTLKKAYPNYFLDTNEFIKYLRKV</sequence>
<reference evidence="3" key="1">
    <citation type="journal article" date="2019" name="Microbiol. Immunol.">
        <title>Molecular and phenotypic characterization of Leptospira johnsonii sp. nov., Leptospira ellinghausenii sp. nov. and Leptospira ryugenii sp. nov. isolated from soil and water in Japan.</title>
        <authorList>
            <person name="Masuzawa T."/>
            <person name="Saito M."/>
            <person name="Nakao R."/>
            <person name="Nikaido Y."/>
            <person name="Matsumoto M."/>
            <person name="Ogawa M."/>
            <person name="Yokoyama M."/>
            <person name="Hidaka Y."/>
            <person name="Tomita J."/>
            <person name="Sakakibara K."/>
            <person name="Suzuki K."/>
            <person name="Yasuda S."/>
            <person name="Sato H."/>
            <person name="Yamaguchi M."/>
            <person name="Yoshida S.I."/>
            <person name="Koizumi N."/>
            <person name="Kawamura Y."/>
        </authorList>
    </citation>
    <scope>NUCLEOTIDE SEQUENCE [LARGE SCALE GENOMIC DNA]</scope>
    <source>
        <strain evidence="3">E18</strain>
    </source>
</reference>
<dbReference type="RefSeq" id="WP_108961600.1">
    <property type="nucleotide sequence ID" value="NZ_BFAZ01000019.1"/>
</dbReference>
<dbReference type="InterPro" id="IPR007685">
    <property type="entry name" value="RelA_SpoT"/>
</dbReference>
<evidence type="ECO:0000313" key="3">
    <source>
        <dbReference type="Proteomes" id="UP000245206"/>
    </source>
</evidence>
<dbReference type="PANTHER" id="PTHR47837">
    <property type="entry name" value="GTP PYROPHOSPHOKINASE YJBM"/>
    <property type="match status" value="1"/>
</dbReference>
<feature type="domain" description="RelA/SpoT" evidence="1">
    <location>
        <begin position="70"/>
        <end position="193"/>
    </location>
</feature>
<dbReference type="Proteomes" id="UP000245206">
    <property type="component" value="Unassembled WGS sequence"/>
</dbReference>
<dbReference type="SUPFAM" id="SSF81301">
    <property type="entry name" value="Nucleotidyltransferase"/>
    <property type="match status" value="1"/>
</dbReference>
<protein>
    <submittedName>
        <fullName evidence="2">RelA/SpoT domain protein</fullName>
    </submittedName>
</protein>
<keyword evidence="3" id="KW-1185">Reference proteome</keyword>
<dbReference type="InterPro" id="IPR052366">
    <property type="entry name" value="GTP_Pyrophosphokinase"/>
</dbReference>
<dbReference type="PANTHER" id="PTHR47837:SF1">
    <property type="entry name" value="GTP PYROPHOSPHOKINASE YJBM"/>
    <property type="match status" value="1"/>
</dbReference>
<dbReference type="Gene3D" id="3.30.460.10">
    <property type="entry name" value="Beta Polymerase, domain 2"/>
    <property type="match status" value="1"/>
</dbReference>
<dbReference type="EMBL" id="BFAZ01000019">
    <property type="protein sequence ID" value="GBF44636.1"/>
    <property type="molecule type" value="Genomic_DNA"/>
</dbReference>
<dbReference type="CDD" id="cd05399">
    <property type="entry name" value="NT_Rel-Spo_like"/>
    <property type="match status" value="1"/>
</dbReference>
<accession>A0A2P2DJ10</accession>
<dbReference type="OrthoDB" id="9789634at2"/>